<dbReference type="Proteomes" id="UP000248021">
    <property type="component" value="Unassembled WGS sequence"/>
</dbReference>
<accession>A0A2V3UFR8</accession>
<protein>
    <submittedName>
        <fullName evidence="3">XRE family transcriptional regulator</fullName>
    </submittedName>
</protein>
<keyword evidence="1" id="KW-0238">DNA-binding</keyword>
<dbReference type="InterPro" id="IPR050807">
    <property type="entry name" value="TransReg_Diox_bact_type"/>
</dbReference>
<comment type="caution">
    <text evidence="3">The sequence shown here is derived from an EMBL/GenBank/DDBJ whole genome shotgun (WGS) entry which is preliminary data.</text>
</comment>
<sequence>MGKPLARIRRKDPGSATTAASEAAAQLLPQIGDRIRTIRTTRRMTLQMLSDQTSLTPSMLSLVERGRTIPSIGSLIAISHALGVSVGDLISDGKWVTNDVVVRSRDVVAVETSQRLLRRVLRDDALNGALISTTHYRPNTSSSPVLRAHAGYEHGFILSGSLTVELDGTAYILGEGDLISYDSNRPHRIWNHTKKEATALWINFGDAGTSL</sequence>
<organism evidence="3 4">
    <name type="scientific">Chelatococcus asaccharovorans</name>
    <dbReference type="NCBI Taxonomy" id="28210"/>
    <lineage>
        <taxon>Bacteria</taxon>
        <taxon>Pseudomonadati</taxon>
        <taxon>Pseudomonadota</taxon>
        <taxon>Alphaproteobacteria</taxon>
        <taxon>Hyphomicrobiales</taxon>
        <taxon>Chelatococcaceae</taxon>
        <taxon>Chelatococcus</taxon>
    </lineage>
</organism>
<gene>
    <name evidence="3" type="ORF">C7450_102509</name>
</gene>
<dbReference type="PROSITE" id="PS50943">
    <property type="entry name" value="HTH_CROC1"/>
    <property type="match status" value="1"/>
</dbReference>
<dbReference type="InterPro" id="IPR011051">
    <property type="entry name" value="RmlC_Cupin_sf"/>
</dbReference>
<evidence type="ECO:0000313" key="3">
    <source>
        <dbReference type="EMBL" id="PXW63591.1"/>
    </source>
</evidence>
<dbReference type="InterPro" id="IPR013096">
    <property type="entry name" value="Cupin_2"/>
</dbReference>
<dbReference type="PANTHER" id="PTHR46797:SF1">
    <property type="entry name" value="METHYLPHOSPHONATE SYNTHASE"/>
    <property type="match status" value="1"/>
</dbReference>
<dbReference type="Gene3D" id="1.10.260.40">
    <property type="entry name" value="lambda repressor-like DNA-binding domains"/>
    <property type="match status" value="1"/>
</dbReference>
<dbReference type="PANTHER" id="PTHR46797">
    <property type="entry name" value="HTH-TYPE TRANSCRIPTIONAL REGULATOR"/>
    <property type="match status" value="1"/>
</dbReference>
<dbReference type="GO" id="GO:0003677">
    <property type="term" value="F:DNA binding"/>
    <property type="evidence" value="ECO:0007669"/>
    <property type="project" value="UniProtKB-KW"/>
</dbReference>
<evidence type="ECO:0000256" key="1">
    <source>
        <dbReference type="ARBA" id="ARBA00023125"/>
    </source>
</evidence>
<dbReference type="SUPFAM" id="SSF47413">
    <property type="entry name" value="lambda repressor-like DNA-binding domains"/>
    <property type="match status" value="1"/>
</dbReference>
<dbReference type="InterPro" id="IPR001387">
    <property type="entry name" value="Cro/C1-type_HTH"/>
</dbReference>
<evidence type="ECO:0000259" key="2">
    <source>
        <dbReference type="PROSITE" id="PS50943"/>
    </source>
</evidence>
<proteinExistence type="predicted"/>
<dbReference type="RefSeq" id="WP_281064261.1">
    <property type="nucleotide sequence ID" value="NZ_JAHBRY010000002.1"/>
</dbReference>
<dbReference type="GO" id="GO:0005829">
    <property type="term" value="C:cytosol"/>
    <property type="evidence" value="ECO:0007669"/>
    <property type="project" value="TreeGrafter"/>
</dbReference>
<dbReference type="SUPFAM" id="SSF51182">
    <property type="entry name" value="RmlC-like cupins"/>
    <property type="match status" value="1"/>
</dbReference>
<dbReference type="CDD" id="cd02209">
    <property type="entry name" value="cupin_XRE_C"/>
    <property type="match status" value="1"/>
</dbReference>
<dbReference type="InterPro" id="IPR010982">
    <property type="entry name" value="Lambda_DNA-bd_dom_sf"/>
</dbReference>
<keyword evidence="4" id="KW-1185">Reference proteome</keyword>
<dbReference type="InterPro" id="IPR014710">
    <property type="entry name" value="RmlC-like_jellyroll"/>
</dbReference>
<dbReference type="Pfam" id="PF07883">
    <property type="entry name" value="Cupin_2"/>
    <property type="match status" value="1"/>
</dbReference>
<dbReference type="Gene3D" id="2.60.120.10">
    <property type="entry name" value="Jelly Rolls"/>
    <property type="match status" value="1"/>
</dbReference>
<dbReference type="EMBL" id="QJJK01000002">
    <property type="protein sequence ID" value="PXW63591.1"/>
    <property type="molecule type" value="Genomic_DNA"/>
</dbReference>
<name>A0A2V3UFR8_9HYPH</name>
<dbReference type="AlphaFoldDB" id="A0A2V3UFR8"/>
<dbReference type="CDD" id="cd00093">
    <property type="entry name" value="HTH_XRE"/>
    <property type="match status" value="1"/>
</dbReference>
<evidence type="ECO:0000313" key="4">
    <source>
        <dbReference type="Proteomes" id="UP000248021"/>
    </source>
</evidence>
<dbReference type="GO" id="GO:0003700">
    <property type="term" value="F:DNA-binding transcription factor activity"/>
    <property type="evidence" value="ECO:0007669"/>
    <property type="project" value="TreeGrafter"/>
</dbReference>
<feature type="domain" description="HTH cro/C1-type" evidence="2">
    <location>
        <begin position="35"/>
        <end position="89"/>
    </location>
</feature>
<dbReference type="Pfam" id="PF01381">
    <property type="entry name" value="HTH_3"/>
    <property type="match status" value="1"/>
</dbReference>
<dbReference type="SMART" id="SM00530">
    <property type="entry name" value="HTH_XRE"/>
    <property type="match status" value="1"/>
</dbReference>
<reference evidence="3 4" key="1">
    <citation type="submission" date="2018-05" db="EMBL/GenBank/DDBJ databases">
        <title>Genomic Encyclopedia of Type Strains, Phase IV (KMG-IV): sequencing the most valuable type-strain genomes for metagenomic binning, comparative biology and taxonomic classification.</title>
        <authorList>
            <person name="Goeker M."/>
        </authorList>
    </citation>
    <scope>NUCLEOTIDE SEQUENCE [LARGE SCALE GENOMIC DNA]</scope>
    <source>
        <strain evidence="3 4">DSM 6462</strain>
    </source>
</reference>